<evidence type="ECO:0000313" key="2">
    <source>
        <dbReference type="EMBL" id="CEG61486.1"/>
    </source>
</evidence>
<reference evidence="2" key="2">
    <citation type="submission" date="2014-09" db="EMBL/GenBank/DDBJ databases">
        <authorList>
            <person name="GOMEZ-VALERO Laura"/>
        </authorList>
    </citation>
    <scope>NUCLEOTIDE SEQUENCE</scope>
    <source>
        <strain evidence="2">ATCC33218</strain>
    </source>
</reference>
<gene>
    <name evidence="2" type="ORF">LMI_2213</name>
    <name evidence="3" type="ORF">SAMN02982997_01694</name>
</gene>
<dbReference type="Proteomes" id="UP000032414">
    <property type="component" value="Chromosome I"/>
</dbReference>
<dbReference type="EMBL" id="LN614830">
    <property type="protein sequence ID" value="CEG61486.1"/>
    <property type="molecule type" value="Genomic_DNA"/>
</dbReference>
<keyword evidence="1" id="KW-0812">Transmembrane</keyword>
<organism evidence="2 4">
    <name type="scientific">Legionella micdadei</name>
    <name type="common">Tatlockia micdadei</name>
    <dbReference type="NCBI Taxonomy" id="451"/>
    <lineage>
        <taxon>Bacteria</taxon>
        <taxon>Pseudomonadati</taxon>
        <taxon>Pseudomonadota</taxon>
        <taxon>Gammaproteobacteria</taxon>
        <taxon>Legionellales</taxon>
        <taxon>Legionellaceae</taxon>
        <taxon>Legionella</taxon>
    </lineage>
</organism>
<dbReference type="Proteomes" id="UP000182998">
    <property type="component" value="Unassembled WGS sequence"/>
</dbReference>
<accession>A0A098GJ13</accession>
<dbReference type="OrthoDB" id="5635847at2"/>
<dbReference type="PATRIC" id="fig|451.8.peg.3069"/>
<evidence type="ECO:0000256" key="1">
    <source>
        <dbReference type="SAM" id="Phobius"/>
    </source>
</evidence>
<keyword evidence="1" id="KW-1133">Transmembrane helix</keyword>
<evidence type="ECO:0000313" key="3">
    <source>
        <dbReference type="EMBL" id="SCY44058.1"/>
    </source>
</evidence>
<reference evidence="4" key="1">
    <citation type="submission" date="2014-09" db="EMBL/GenBank/DDBJ databases">
        <authorList>
            <person name="Gomez-Valero L."/>
        </authorList>
    </citation>
    <scope>NUCLEOTIDE SEQUENCE [LARGE SCALE GENOMIC DNA]</scope>
    <source>
        <strain evidence="4">ATCC33218</strain>
    </source>
</reference>
<feature type="transmembrane region" description="Helical" evidence="1">
    <location>
        <begin position="335"/>
        <end position="365"/>
    </location>
</feature>
<evidence type="ECO:0008006" key="6">
    <source>
        <dbReference type="Google" id="ProtNLM"/>
    </source>
</evidence>
<proteinExistence type="predicted"/>
<dbReference type="RefSeq" id="WP_045099717.1">
    <property type="nucleotide sequence ID" value="NZ_CP020614.1"/>
</dbReference>
<reference evidence="3 5" key="3">
    <citation type="submission" date="2016-10" db="EMBL/GenBank/DDBJ databases">
        <authorList>
            <person name="Varghese N."/>
            <person name="Submissions S."/>
        </authorList>
    </citation>
    <scope>NUCLEOTIDE SEQUENCE [LARGE SCALE GENOMIC DNA]</scope>
    <source>
        <strain evidence="3 5">ATCC 33218</strain>
    </source>
</reference>
<dbReference type="AlphaFoldDB" id="A0A098GJ13"/>
<protein>
    <recommendedName>
        <fullName evidence="6">Peptidase C58 YopT-type domain-containing protein</fullName>
    </recommendedName>
</protein>
<dbReference type="KEGG" id="tmc:LMI_2213"/>
<dbReference type="HOGENOM" id="CLU_522518_0_0_6"/>
<evidence type="ECO:0000313" key="5">
    <source>
        <dbReference type="Proteomes" id="UP000182998"/>
    </source>
</evidence>
<dbReference type="EMBL" id="FMVN01000008">
    <property type="protein sequence ID" value="SCY44058.1"/>
    <property type="molecule type" value="Genomic_DNA"/>
</dbReference>
<name>A0A098GJ13_LEGMI</name>
<keyword evidence="1" id="KW-0472">Membrane</keyword>
<evidence type="ECO:0000313" key="4">
    <source>
        <dbReference type="Proteomes" id="UP000032414"/>
    </source>
</evidence>
<keyword evidence="5" id="KW-1185">Reference proteome</keyword>
<sequence>MSLYQCIDLLDEQLSRLTTPKPNSTTKNGEYSTISRADKRFLTELRNDLNHRVSTDNYSDLSREIQRIETYINIHKHLRHDYYLNEILLDLKTIKNGFEQFDPNHKEFHNKKDYQKFQTPEYCIAELNQSKSYRLGMSQGECYGFTMMMVDPNYSPYKNKGMKIDLNQQVHHYQKHQGDRKLDQAIIKKIRLTHEIFCPEPKQQAKEIFDLANANQGKELMLTLRDGTKFHACYLSVQHDKEIRYMDPEHGVYLFRNKKDFIDFYVAAAKKDKEDGVDFHFYRLTELIYDKDNQLVESQTSMGKIRTLLTGAKYDDGMESAEFINKCIHFAGGALFGGLVAAMTPMLGTGIGVSAAGGLFGGFVLTRLSKLARNSGHYGLLGIPHFIQDSWYSSKEENEQSCSDQNEIEHSEKEEPVMLSTATALLQMQKSFPIQAHDDVSNLTPVQDNAEERTQLEVSALSQENIEGFEVHPVIYSLR</sequence>